<dbReference type="InterPro" id="IPR043504">
    <property type="entry name" value="Peptidase_S1_PA_chymotrypsin"/>
</dbReference>
<evidence type="ECO:0000259" key="8">
    <source>
        <dbReference type="PROSITE" id="PS50240"/>
    </source>
</evidence>
<dbReference type="PROSITE" id="PS00135">
    <property type="entry name" value="TRYPSIN_SER"/>
    <property type="match status" value="1"/>
</dbReference>
<comment type="caution">
    <text evidence="9">The sequence shown here is derived from an EMBL/GenBank/DDBJ whole genome shotgun (WGS) entry which is preliminary data.</text>
</comment>
<evidence type="ECO:0000313" key="10">
    <source>
        <dbReference type="Proteomes" id="UP000663869"/>
    </source>
</evidence>
<sequence>MIFLSSGGNGFMFIIFILMSVIQNVSLYDCPLLRSYNDNAGFLIVNKTITVSGELPINCQWLIVGFSHQSINIEFDYLFIPISDQEYLHTGCRRGSIGLWTVGLKHEKLEICGDRHSVRVAGIGQMLMIELRIVDPKLEVSFRMNYQLFDVPQISSTPPALVETTTFPFEKHINNPDWLYSECGLTWTVNNRYYNEISSRIVGGRQALAHSHPWQALLYNRGQFCGASVLNRNWIITAAHCVNGTKSKHLLVEFGIHDRYRIEPSRVARTIKKVVVYPAYSGKSTRWMHDIALLQLYEPLAFNPFIRPICLSAAQDTVKQSERTIITGWGSTQGTGNFRYLHEVQVPIQSNDQCALQGIRRETTLCAGLCENSTCDSCQGDSGGPMALLRNGRWHLVGLISWGFSCAGLGVYTKVSYYSEWILQTIHDSSSWM</sequence>
<accession>A0A818DBA1</accession>
<dbReference type="PRINTS" id="PR00722">
    <property type="entry name" value="CHYMOTRYPSIN"/>
</dbReference>
<dbReference type="GO" id="GO:0004252">
    <property type="term" value="F:serine-type endopeptidase activity"/>
    <property type="evidence" value="ECO:0007669"/>
    <property type="project" value="InterPro"/>
</dbReference>
<dbReference type="PROSITE" id="PS50240">
    <property type="entry name" value="TRYPSIN_DOM"/>
    <property type="match status" value="1"/>
</dbReference>
<organism evidence="9 10">
    <name type="scientific">Rotaria socialis</name>
    <dbReference type="NCBI Taxonomy" id="392032"/>
    <lineage>
        <taxon>Eukaryota</taxon>
        <taxon>Metazoa</taxon>
        <taxon>Spiralia</taxon>
        <taxon>Gnathifera</taxon>
        <taxon>Rotifera</taxon>
        <taxon>Eurotatoria</taxon>
        <taxon>Bdelloidea</taxon>
        <taxon>Philodinida</taxon>
        <taxon>Philodinidae</taxon>
        <taxon>Rotaria</taxon>
    </lineage>
</organism>
<evidence type="ECO:0000256" key="1">
    <source>
        <dbReference type="ARBA" id="ARBA00022670"/>
    </source>
</evidence>
<keyword evidence="4 6" id="KW-0720">Serine protease</keyword>
<keyword evidence="1 6" id="KW-0645">Protease</keyword>
<evidence type="ECO:0000256" key="3">
    <source>
        <dbReference type="ARBA" id="ARBA00022801"/>
    </source>
</evidence>
<evidence type="ECO:0000256" key="5">
    <source>
        <dbReference type="ARBA" id="ARBA00023157"/>
    </source>
</evidence>
<keyword evidence="5" id="KW-1015">Disulfide bond</keyword>
<evidence type="ECO:0000313" key="9">
    <source>
        <dbReference type="EMBL" id="CAF3440983.1"/>
    </source>
</evidence>
<dbReference type="CDD" id="cd00190">
    <property type="entry name" value="Tryp_SPc"/>
    <property type="match status" value="1"/>
</dbReference>
<dbReference type="EMBL" id="CAJNYU010001458">
    <property type="protein sequence ID" value="CAF3440983.1"/>
    <property type="molecule type" value="Genomic_DNA"/>
</dbReference>
<feature type="transmembrane region" description="Helical" evidence="7">
    <location>
        <begin position="7"/>
        <end position="28"/>
    </location>
</feature>
<keyword evidence="2" id="KW-0732">Signal</keyword>
<evidence type="ECO:0000256" key="2">
    <source>
        <dbReference type="ARBA" id="ARBA00022729"/>
    </source>
</evidence>
<dbReference type="PANTHER" id="PTHR24252:SF7">
    <property type="entry name" value="HYALIN"/>
    <property type="match status" value="1"/>
</dbReference>
<dbReference type="InterPro" id="IPR009003">
    <property type="entry name" value="Peptidase_S1_PA"/>
</dbReference>
<keyword evidence="7" id="KW-0472">Membrane</keyword>
<keyword evidence="7" id="KW-0812">Transmembrane</keyword>
<dbReference type="InterPro" id="IPR033116">
    <property type="entry name" value="TRYPSIN_SER"/>
</dbReference>
<dbReference type="SUPFAM" id="SSF50494">
    <property type="entry name" value="Trypsin-like serine proteases"/>
    <property type="match status" value="1"/>
</dbReference>
<proteinExistence type="predicted"/>
<name>A0A818DBA1_9BILA</name>
<dbReference type="FunFam" id="2.40.10.10:FF:000120">
    <property type="entry name" value="Putative serine protease"/>
    <property type="match status" value="1"/>
</dbReference>
<dbReference type="Gene3D" id="2.40.10.10">
    <property type="entry name" value="Trypsin-like serine proteases"/>
    <property type="match status" value="1"/>
</dbReference>
<dbReference type="GO" id="GO:0006508">
    <property type="term" value="P:proteolysis"/>
    <property type="evidence" value="ECO:0007669"/>
    <property type="project" value="UniProtKB-KW"/>
</dbReference>
<dbReference type="PROSITE" id="PS00134">
    <property type="entry name" value="TRYPSIN_HIS"/>
    <property type="match status" value="1"/>
</dbReference>
<gene>
    <name evidence="9" type="ORF">FME351_LOCUS12651</name>
</gene>
<keyword evidence="7" id="KW-1133">Transmembrane helix</keyword>
<dbReference type="InterPro" id="IPR001314">
    <property type="entry name" value="Peptidase_S1A"/>
</dbReference>
<evidence type="ECO:0000256" key="4">
    <source>
        <dbReference type="ARBA" id="ARBA00022825"/>
    </source>
</evidence>
<dbReference type="InterPro" id="IPR018114">
    <property type="entry name" value="TRYPSIN_HIS"/>
</dbReference>
<dbReference type="AlphaFoldDB" id="A0A818DBA1"/>
<dbReference type="PANTHER" id="PTHR24252">
    <property type="entry name" value="ACROSIN-RELATED"/>
    <property type="match status" value="1"/>
</dbReference>
<keyword evidence="3 6" id="KW-0378">Hydrolase</keyword>
<dbReference type="Proteomes" id="UP000663869">
    <property type="component" value="Unassembled WGS sequence"/>
</dbReference>
<dbReference type="SMART" id="SM00020">
    <property type="entry name" value="Tryp_SPc"/>
    <property type="match status" value="1"/>
</dbReference>
<feature type="domain" description="Peptidase S1" evidence="8">
    <location>
        <begin position="201"/>
        <end position="427"/>
    </location>
</feature>
<evidence type="ECO:0000256" key="7">
    <source>
        <dbReference type="SAM" id="Phobius"/>
    </source>
</evidence>
<dbReference type="InterPro" id="IPR001254">
    <property type="entry name" value="Trypsin_dom"/>
</dbReference>
<reference evidence="9" key="1">
    <citation type="submission" date="2021-02" db="EMBL/GenBank/DDBJ databases">
        <authorList>
            <person name="Nowell W R."/>
        </authorList>
    </citation>
    <scope>NUCLEOTIDE SEQUENCE</scope>
</reference>
<protein>
    <recommendedName>
        <fullName evidence="8">Peptidase S1 domain-containing protein</fullName>
    </recommendedName>
</protein>
<evidence type="ECO:0000256" key="6">
    <source>
        <dbReference type="RuleBase" id="RU363034"/>
    </source>
</evidence>
<dbReference type="Pfam" id="PF00089">
    <property type="entry name" value="Trypsin"/>
    <property type="match status" value="1"/>
</dbReference>